<evidence type="ECO:0000256" key="1">
    <source>
        <dbReference type="SAM" id="MobiDB-lite"/>
    </source>
</evidence>
<keyword evidence="2" id="KW-0812">Transmembrane</keyword>
<keyword evidence="2" id="KW-1133">Transmembrane helix</keyword>
<organism evidence="3">
    <name type="scientific">Anopheles darlingi</name>
    <name type="common">Mosquito</name>
    <dbReference type="NCBI Taxonomy" id="43151"/>
    <lineage>
        <taxon>Eukaryota</taxon>
        <taxon>Metazoa</taxon>
        <taxon>Ecdysozoa</taxon>
        <taxon>Arthropoda</taxon>
        <taxon>Hexapoda</taxon>
        <taxon>Insecta</taxon>
        <taxon>Pterygota</taxon>
        <taxon>Neoptera</taxon>
        <taxon>Endopterygota</taxon>
        <taxon>Diptera</taxon>
        <taxon>Nematocera</taxon>
        <taxon>Culicoidea</taxon>
        <taxon>Culicidae</taxon>
        <taxon>Anophelinae</taxon>
        <taxon>Anopheles</taxon>
    </lineage>
</organism>
<reference evidence="3" key="1">
    <citation type="submission" date="2018-01" db="EMBL/GenBank/DDBJ databases">
        <title>An insight into the sialome of Amazonian anophelines.</title>
        <authorList>
            <person name="Ribeiro J.M."/>
            <person name="Scarpassa V."/>
            <person name="Calvo E."/>
        </authorList>
    </citation>
    <scope>NUCLEOTIDE SEQUENCE</scope>
</reference>
<keyword evidence="2" id="KW-0472">Membrane</keyword>
<evidence type="ECO:0000313" key="3">
    <source>
        <dbReference type="EMBL" id="MBW78111.1"/>
    </source>
</evidence>
<protein>
    <submittedName>
        <fullName evidence="3">Putative secreted protein</fullName>
    </submittedName>
</protein>
<proteinExistence type="predicted"/>
<dbReference type="AlphaFoldDB" id="A0A2M4DKP0"/>
<sequence>MVLFCLQAIGFIRFTIIILVNGTPLLGFVQFRRFHAQLTLVQIDGIRCRRRLLLPEREPLCQVGGFLFYQLGTAAKGLGDGFDDAESFRYRGRYTRCTRDGRHGRGSGRNGDDTSIRRRGP</sequence>
<dbReference type="EMBL" id="GGFL01013933">
    <property type="protein sequence ID" value="MBW78111.1"/>
    <property type="molecule type" value="Transcribed_RNA"/>
</dbReference>
<feature type="compositionally biased region" description="Basic and acidic residues" evidence="1">
    <location>
        <begin position="110"/>
        <end position="121"/>
    </location>
</feature>
<accession>A0A2M4DKP0</accession>
<feature type="transmembrane region" description="Helical" evidence="2">
    <location>
        <begin position="6"/>
        <end position="29"/>
    </location>
</feature>
<evidence type="ECO:0000256" key="2">
    <source>
        <dbReference type="SAM" id="Phobius"/>
    </source>
</evidence>
<name>A0A2M4DKP0_ANODA</name>
<feature type="region of interest" description="Disordered" evidence="1">
    <location>
        <begin position="97"/>
        <end position="121"/>
    </location>
</feature>